<organism evidence="8 9">
    <name type="scientific">Ignicoccus pacificus DSM 13166</name>
    <dbReference type="NCBI Taxonomy" id="940294"/>
    <lineage>
        <taxon>Archaea</taxon>
        <taxon>Thermoproteota</taxon>
        <taxon>Thermoprotei</taxon>
        <taxon>Desulfurococcales</taxon>
        <taxon>Desulfurococcaceae</taxon>
        <taxon>Ignicoccus</taxon>
    </lineage>
</organism>
<dbReference type="GO" id="GO:0005737">
    <property type="term" value="C:cytoplasm"/>
    <property type="evidence" value="ECO:0007669"/>
    <property type="project" value="UniProtKB-SubCell"/>
</dbReference>
<dbReference type="InterPro" id="IPR006130">
    <property type="entry name" value="Asp/Orn_carbamoylTrfase"/>
</dbReference>
<feature type="binding site" evidence="5">
    <location>
        <position position="297"/>
    </location>
    <ligand>
        <name>carbamoyl phosphate</name>
        <dbReference type="ChEBI" id="CHEBI:58228"/>
    </ligand>
</feature>
<feature type="binding site" evidence="5">
    <location>
        <begin position="55"/>
        <end position="58"/>
    </location>
    <ligand>
        <name>carbamoyl phosphate</name>
        <dbReference type="ChEBI" id="CHEBI:58228"/>
    </ligand>
</feature>
<keyword evidence="9" id="KW-1185">Reference proteome</keyword>
<dbReference type="EMBL" id="CP006868">
    <property type="protein sequence ID" value="UXD21430.1"/>
    <property type="molecule type" value="Genomic_DNA"/>
</dbReference>
<proteinExistence type="inferred from homology"/>
<dbReference type="InterPro" id="IPR036901">
    <property type="entry name" value="Asp/Orn_carbamoylTrfase_sf"/>
</dbReference>
<keyword evidence="5" id="KW-0963">Cytoplasm</keyword>
<dbReference type="NCBIfam" id="NF001986">
    <property type="entry name" value="PRK00779.1"/>
    <property type="match status" value="1"/>
</dbReference>
<keyword evidence="3 5" id="KW-0808">Transferase</keyword>
<dbReference type="GO" id="GO:0042450">
    <property type="term" value="P:L-arginine biosynthetic process via ornithine"/>
    <property type="evidence" value="ECO:0007669"/>
    <property type="project" value="UniProtKB-UniRule"/>
</dbReference>
<dbReference type="HAMAP" id="MF_01109">
    <property type="entry name" value="OTCase"/>
    <property type="match status" value="1"/>
</dbReference>
<evidence type="ECO:0000256" key="4">
    <source>
        <dbReference type="ARBA" id="ARBA00048772"/>
    </source>
</evidence>
<comment type="catalytic activity">
    <reaction evidence="4 5">
        <text>carbamoyl phosphate + L-ornithine = L-citrulline + phosphate + H(+)</text>
        <dbReference type="Rhea" id="RHEA:19513"/>
        <dbReference type="ChEBI" id="CHEBI:15378"/>
        <dbReference type="ChEBI" id="CHEBI:43474"/>
        <dbReference type="ChEBI" id="CHEBI:46911"/>
        <dbReference type="ChEBI" id="CHEBI:57743"/>
        <dbReference type="ChEBI" id="CHEBI:58228"/>
        <dbReference type="EC" id="2.1.3.3"/>
    </reaction>
</comment>
<dbReference type="Proteomes" id="UP001063698">
    <property type="component" value="Chromosome"/>
</dbReference>
<dbReference type="PANTHER" id="PTHR45753">
    <property type="entry name" value="ORNITHINE CARBAMOYLTRANSFERASE, MITOCHONDRIAL"/>
    <property type="match status" value="1"/>
</dbReference>
<dbReference type="Gene3D" id="3.40.50.1370">
    <property type="entry name" value="Aspartate/ornithine carbamoyltransferase"/>
    <property type="match status" value="2"/>
</dbReference>
<feature type="binding site" evidence="5">
    <location>
        <position position="106"/>
    </location>
    <ligand>
        <name>carbamoyl phosphate</name>
        <dbReference type="ChEBI" id="CHEBI:58228"/>
    </ligand>
</feature>
<evidence type="ECO:0000313" key="8">
    <source>
        <dbReference type="EMBL" id="UXD21430.1"/>
    </source>
</evidence>
<dbReference type="NCBIfam" id="TIGR00658">
    <property type="entry name" value="orni_carb_tr"/>
    <property type="match status" value="1"/>
</dbReference>
<evidence type="ECO:0000259" key="7">
    <source>
        <dbReference type="Pfam" id="PF02729"/>
    </source>
</evidence>
<dbReference type="KEGG" id="ipc:IPA_04180"/>
<dbReference type="InterPro" id="IPR006132">
    <property type="entry name" value="Asp/Orn_carbamoyltranf_P-bd"/>
</dbReference>
<evidence type="ECO:0000256" key="3">
    <source>
        <dbReference type="ARBA" id="ARBA00022679"/>
    </source>
</evidence>
<dbReference type="PROSITE" id="PS00097">
    <property type="entry name" value="CARBAMOYLTRANSFERASE"/>
    <property type="match status" value="1"/>
</dbReference>
<evidence type="ECO:0000313" key="9">
    <source>
        <dbReference type="Proteomes" id="UP001063698"/>
    </source>
</evidence>
<dbReference type="FunFam" id="3.40.50.1370:FF:000008">
    <property type="entry name" value="Ornithine carbamoyltransferase"/>
    <property type="match status" value="1"/>
</dbReference>
<accession>A0A977K9D5</accession>
<feature type="binding site" evidence="5">
    <location>
        <position position="82"/>
    </location>
    <ligand>
        <name>carbamoyl phosphate</name>
        <dbReference type="ChEBI" id="CHEBI:58228"/>
    </ligand>
</feature>
<dbReference type="GO" id="GO:0019240">
    <property type="term" value="P:citrulline biosynthetic process"/>
    <property type="evidence" value="ECO:0007669"/>
    <property type="project" value="TreeGrafter"/>
</dbReference>
<feature type="binding site" evidence="5">
    <location>
        <begin position="269"/>
        <end position="270"/>
    </location>
    <ligand>
        <name>carbamoyl phosphate</name>
        <dbReference type="ChEBI" id="CHEBI:58228"/>
    </ligand>
</feature>
<dbReference type="InterPro" id="IPR002292">
    <property type="entry name" value="Orn/put_carbamltrans"/>
</dbReference>
<protein>
    <recommendedName>
        <fullName evidence="2 5">Ornithine carbamoyltransferase</fullName>
        <shortName evidence="5">OTCase</shortName>
        <ecNumber evidence="2 5">2.1.3.3</ecNumber>
    </recommendedName>
</protein>
<dbReference type="PANTHER" id="PTHR45753:SF3">
    <property type="entry name" value="ORNITHINE TRANSCARBAMYLASE, MITOCHONDRIAL"/>
    <property type="match status" value="1"/>
</dbReference>
<dbReference type="PRINTS" id="PR00100">
    <property type="entry name" value="AOTCASE"/>
</dbReference>
<dbReference type="EC" id="2.1.3.3" evidence="2 5"/>
<dbReference type="Pfam" id="PF00185">
    <property type="entry name" value="OTCace"/>
    <property type="match status" value="1"/>
</dbReference>
<feature type="binding site" evidence="5">
    <location>
        <position position="229"/>
    </location>
    <ligand>
        <name>L-ornithine</name>
        <dbReference type="ChEBI" id="CHEBI:46911"/>
    </ligand>
</feature>
<sequence length="310" mass="35100">MFKGRDMISLMDYDVHEIRKMVKYSMQMKGEYERGRRYWGTHEGRSIGLLFEKPSTRTRVAFEVAAYQLGMKSIFISKKDSQLSRGEPLKDTARVLDRYLDALVARVLKHETLIELAKYFSGPVINALSDKFHPTQAIADAMTILEYLGRTEGVKVVFIGDGSDNVAHSLILAMTSLGANVRVVTAQGYEPMDEVVAQAIERARRTGGSFEIVYDPCKGVKDADVIYTDVWVSMGFEREAEKRLRDLMPYQVNGELLKCVGKDFIFMHCLPAKRGEEVTEEVLEAPYSVVWDQAENKLHAQRAILSMLVP</sequence>
<feature type="binding site" evidence="5">
    <location>
        <position position="165"/>
    </location>
    <ligand>
        <name>L-ornithine</name>
        <dbReference type="ChEBI" id="CHEBI:46911"/>
    </ligand>
</feature>
<dbReference type="GO" id="GO:0016597">
    <property type="term" value="F:amino acid binding"/>
    <property type="evidence" value="ECO:0007669"/>
    <property type="project" value="InterPro"/>
</dbReference>
<feature type="domain" description="Aspartate/ornithine carbamoyltransferase Asp/Orn-binding" evidence="6">
    <location>
        <begin position="152"/>
        <end position="307"/>
    </location>
</feature>
<reference evidence="8" key="1">
    <citation type="submission" date="2013-11" db="EMBL/GenBank/DDBJ databases">
        <title>Comparative genomics of Ignicoccus.</title>
        <authorList>
            <person name="Podar M."/>
        </authorList>
    </citation>
    <scope>NUCLEOTIDE SEQUENCE</scope>
    <source>
        <strain evidence="8">DSM 13166</strain>
    </source>
</reference>
<dbReference type="InterPro" id="IPR024904">
    <property type="entry name" value="OTCase_ArgI"/>
</dbReference>
<dbReference type="SUPFAM" id="SSF53671">
    <property type="entry name" value="Aspartate/ornithine carbamoyltransferase"/>
    <property type="match status" value="1"/>
</dbReference>
<dbReference type="GO" id="GO:0004585">
    <property type="term" value="F:ornithine carbamoyltransferase activity"/>
    <property type="evidence" value="ECO:0007669"/>
    <property type="project" value="UniProtKB-UniRule"/>
</dbReference>
<feature type="domain" description="Aspartate/ornithine carbamoyltransferase carbamoyl-P binding" evidence="7">
    <location>
        <begin position="5"/>
        <end position="146"/>
    </location>
</feature>
<evidence type="ECO:0000256" key="2">
    <source>
        <dbReference type="ARBA" id="ARBA00013007"/>
    </source>
</evidence>
<evidence type="ECO:0000259" key="6">
    <source>
        <dbReference type="Pfam" id="PF00185"/>
    </source>
</evidence>
<comment type="subcellular location">
    <subcellularLocation>
        <location evidence="5">Cytoplasm</location>
    </subcellularLocation>
</comment>
<feature type="binding site" evidence="5">
    <location>
        <begin position="233"/>
        <end position="234"/>
    </location>
    <ligand>
        <name>L-ornithine</name>
        <dbReference type="ChEBI" id="CHEBI:46911"/>
    </ligand>
</feature>
<evidence type="ECO:0000256" key="5">
    <source>
        <dbReference type="HAMAP-Rule" id="MF_01109"/>
    </source>
</evidence>
<dbReference type="InterPro" id="IPR006131">
    <property type="entry name" value="Asp_carbamoyltransf_Asp/Orn-bd"/>
</dbReference>
<dbReference type="Pfam" id="PF02729">
    <property type="entry name" value="OTCace_N"/>
    <property type="match status" value="1"/>
</dbReference>
<name>A0A977K9D5_9CREN</name>
<feature type="binding site" evidence="5">
    <location>
        <begin position="133"/>
        <end position="136"/>
    </location>
    <ligand>
        <name>carbamoyl phosphate</name>
        <dbReference type="ChEBI" id="CHEBI:58228"/>
    </ligand>
</feature>
<gene>
    <name evidence="8" type="ORF">IPA_04180</name>
</gene>
<comment type="similarity">
    <text evidence="1 5">Belongs to the aspartate/ornithine carbamoyltransferase superfamily. OTCase family.</text>
</comment>
<dbReference type="PRINTS" id="PR00102">
    <property type="entry name" value="OTCASE"/>
</dbReference>
<evidence type="ECO:0000256" key="1">
    <source>
        <dbReference type="ARBA" id="ARBA00007805"/>
    </source>
</evidence>
<dbReference type="AlphaFoldDB" id="A0A977K9D5"/>